<feature type="compositionally biased region" description="Polar residues" evidence="1">
    <location>
        <begin position="1"/>
        <end position="18"/>
    </location>
</feature>
<feature type="compositionally biased region" description="Basic residues" evidence="1">
    <location>
        <begin position="28"/>
        <end position="39"/>
    </location>
</feature>
<feature type="compositionally biased region" description="Pro residues" evidence="1">
    <location>
        <begin position="40"/>
        <end position="51"/>
    </location>
</feature>
<name>A0A8E2DMB0_9APHY</name>
<evidence type="ECO:0000256" key="1">
    <source>
        <dbReference type="SAM" id="MobiDB-lite"/>
    </source>
</evidence>
<reference evidence="2 3" key="1">
    <citation type="submission" date="2016-07" db="EMBL/GenBank/DDBJ databases">
        <title>Draft genome of the white-rot fungus Obba rivulosa 3A-2.</title>
        <authorList>
            <consortium name="DOE Joint Genome Institute"/>
            <person name="Miettinen O."/>
            <person name="Riley R."/>
            <person name="Acob R."/>
            <person name="Barry K."/>
            <person name="Cullen D."/>
            <person name="De Vries R."/>
            <person name="Hainaut M."/>
            <person name="Hatakka A."/>
            <person name="Henrissat B."/>
            <person name="Hilden K."/>
            <person name="Kuo R."/>
            <person name="Labutti K."/>
            <person name="Lipzen A."/>
            <person name="Makela M.R."/>
            <person name="Sandor L."/>
            <person name="Spatafora J.W."/>
            <person name="Grigoriev I.V."/>
            <person name="Hibbett D.S."/>
        </authorList>
    </citation>
    <scope>NUCLEOTIDE SEQUENCE [LARGE SCALE GENOMIC DNA]</scope>
    <source>
        <strain evidence="2 3">3A-2</strain>
    </source>
</reference>
<gene>
    <name evidence="2" type="ORF">OBBRIDRAFT_488782</name>
</gene>
<protein>
    <submittedName>
        <fullName evidence="2">Uncharacterized protein</fullName>
    </submittedName>
</protein>
<evidence type="ECO:0000313" key="3">
    <source>
        <dbReference type="Proteomes" id="UP000250043"/>
    </source>
</evidence>
<accession>A0A8E2DMB0</accession>
<keyword evidence="3" id="KW-1185">Reference proteome</keyword>
<dbReference type="Proteomes" id="UP000250043">
    <property type="component" value="Unassembled WGS sequence"/>
</dbReference>
<dbReference type="EMBL" id="KV722377">
    <property type="protein sequence ID" value="OCH91931.1"/>
    <property type="molecule type" value="Genomic_DNA"/>
</dbReference>
<organism evidence="2 3">
    <name type="scientific">Obba rivulosa</name>
    <dbReference type="NCBI Taxonomy" id="1052685"/>
    <lineage>
        <taxon>Eukaryota</taxon>
        <taxon>Fungi</taxon>
        <taxon>Dikarya</taxon>
        <taxon>Basidiomycota</taxon>
        <taxon>Agaricomycotina</taxon>
        <taxon>Agaricomycetes</taxon>
        <taxon>Polyporales</taxon>
        <taxon>Gelatoporiaceae</taxon>
        <taxon>Obba</taxon>
    </lineage>
</organism>
<proteinExistence type="predicted"/>
<sequence>MSDNKQGVSNVSSTTEMSSGRVADAISPHRHHHHHHHLPHPSPPTPGPEPTPKTLCLSECTCTDQVCSCDKDCHCKEGSMSLESAEEDARTTNGTCILVIGCKAKLQK</sequence>
<feature type="region of interest" description="Disordered" evidence="1">
    <location>
        <begin position="1"/>
        <end position="52"/>
    </location>
</feature>
<evidence type="ECO:0000313" key="2">
    <source>
        <dbReference type="EMBL" id="OCH91931.1"/>
    </source>
</evidence>
<dbReference type="AlphaFoldDB" id="A0A8E2DMB0"/>